<dbReference type="FunFam" id="3.90.550.10:FF:000003">
    <property type="entry name" value="2-C-methyl-D-erythritol 4-phosphate cytidylyltransferase"/>
    <property type="match status" value="1"/>
</dbReference>
<evidence type="ECO:0000256" key="7">
    <source>
        <dbReference type="HAMAP-Rule" id="MF_00108"/>
    </source>
</evidence>
<dbReference type="PANTHER" id="PTHR32125">
    <property type="entry name" value="2-C-METHYL-D-ERYTHRITOL 4-PHOSPHATE CYTIDYLYLTRANSFERASE, CHLOROPLASTIC"/>
    <property type="match status" value="1"/>
</dbReference>
<sequence length="236" mass="26242">MPKIFALVPAAGQGTRIGDAVPKQYLPLAGKPMMFHCVETLASVPRIESVLVILSPLDRHWSEHDWSAFPEKIEATFTGGPNRGASVRNTLRHLEGRVAKDDWILVHDAARPCIPRSLVEQFLDEVGDDPIGGLLAMPLADTLKRAEDTMRVEETIPRARLWRAQTPQMFRFDALARGLDRRPDATDEAQAVESLGHAPRLVQGANQNIKVTFAEDVALAEMILERRRAVEAARME</sequence>
<dbReference type="EMBL" id="CP053073">
    <property type="protein sequence ID" value="QJR15502.1"/>
    <property type="molecule type" value="Genomic_DNA"/>
</dbReference>
<gene>
    <name evidence="7 8" type="primary">ispD</name>
    <name evidence="8" type="ORF">DSM104440_02323</name>
</gene>
<keyword evidence="5 7" id="KW-0548">Nucleotidyltransferase</keyword>
<dbReference type="RefSeq" id="WP_171162831.1">
    <property type="nucleotide sequence ID" value="NZ_CP053073.1"/>
</dbReference>
<keyword evidence="9" id="KW-1185">Reference proteome</keyword>
<dbReference type="InterPro" id="IPR050088">
    <property type="entry name" value="IspD/TarI_cytidylyltransf_bact"/>
</dbReference>
<organism evidence="8 9">
    <name type="scientific">Usitatibacter palustris</name>
    <dbReference type="NCBI Taxonomy" id="2732487"/>
    <lineage>
        <taxon>Bacteria</taxon>
        <taxon>Pseudomonadati</taxon>
        <taxon>Pseudomonadota</taxon>
        <taxon>Betaproteobacteria</taxon>
        <taxon>Nitrosomonadales</taxon>
        <taxon>Usitatibacteraceae</taxon>
        <taxon>Usitatibacter</taxon>
    </lineage>
</organism>
<protein>
    <recommendedName>
        <fullName evidence="7">2-C-methyl-D-erythritol 4-phosphate cytidylyltransferase</fullName>
        <ecNumber evidence="7">2.7.7.60</ecNumber>
    </recommendedName>
    <alternativeName>
        <fullName evidence="7">4-diphosphocytidyl-2C-methyl-D-erythritol synthase</fullName>
    </alternativeName>
    <alternativeName>
        <fullName evidence="7">MEP cytidylyltransferase</fullName>
        <shortName evidence="7">MCT</shortName>
    </alternativeName>
</protein>
<proteinExistence type="inferred from homology"/>
<evidence type="ECO:0000256" key="4">
    <source>
        <dbReference type="ARBA" id="ARBA00022679"/>
    </source>
</evidence>
<dbReference type="InterPro" id="IPR029044">
    <property type="entry name" value="Nucleotide-diphossugar_trans"/>
</dbReference>
<dbReference type="EC" id="2.7.7.60" evidence="7"/>
<dbReference type="Proteomes" id="UP000503096">
    <property type="component" value="Chromosome"/>
</dbReference>
<dbReference type="Gene3D" id="3.90.550.10">
    <property type="entry name" value="Spore Coat Polysaccharide Biosynthesis Protein SpsA, Chain A"/>
    <property type="match status" value="1"/>
</dbReference>
<dbReference type="AlphaFoldDB" id="A0A6M4H805"/>
<dbReference type="PROSITE" id="PS01295">
    <property type="entry name" value="ISPD"/>
    <property type="match status" value="1"/>
</dbReference>
<dbReference type="Pfam" id="PF01128">
    <property type="entry name" value="IspD"/>
    <property type="match status" value="1"/>
</dbReference>
<dbReference type="PANTHER" id="PTHR32125:SF4">
    <property type="entry name" value="2-C-METHYL-D-ERYTHRITOL 4-PHOSPHATE CYTIDYLYLTRANSFERASE, CHLOROPLASTIC"/>
    <property type="match status" value="1"/>
</dbReference>
<dbReference type="InterPro" id="IPR018294">
    <property type="entry name" value="ISPD_synthase_CS"/>
</dbReference>
<feature type="site" description="Transition state stabilizer" evidence="7">
    <location>
        <position position="16"/>
    </location>
</feature>
<evidence type="ECO:0000256" key="2">
    <source>
        <dbReference type="ARBA" id="ARBA00004787"/>
    </source>
</evidence>
<evidence type="ECO:0000256" key="1">
    <source>
        <dbReference type="ARBA" id="ARBA00001282"/>
    </source>
</evidence>
<dbReference type="UniPathway" id="UPA00056">
    <property type="reaction ID" value="UER00093"/>
</dbReference>
<comment type="catalytic activity">
    <reaction evidence="1 7">
        <text>2-C-methyl-D-erythritol 4-phosphate + CTP + H(+) = 4-CDP-2-C-methyl-D-erythritol + diphosphate</text>
        <dbReference type="Rhea" id="RHEA:13429"/>
        <dbReference type="ChEBI" id="CHEBI:15378"/>
        <dbReference type="ChEBI" id="CHEBI:33019"/>
        <dbReference type="ChEBI" id="CHEBI:37563"/>
        <dbReference type="ChEBI" id="CHEBI:57823"/>
        <dbReference type="ChEBI" id="CHEBI:58262"/>
        <dbReference type="EC" id="2.7.7.60"/>
    </reaction>
</comment>
<feature type="site" description="Positions MEP for the nucleophilic attack" evidence="7">
    <location>
        <position position="210"/>
    </location>
</feature>
<accession>A0A6M4H805</accession>
<keyword evidence="4 7" id="KW-0808">Transferase</keyword>
<dbReference type="InParanoid" id="A0A6M4H805"/>
<dbReference type="CDD" id="cd02516">
    <property type="entry name" value="CDP-ME_synthetase"/>
    <property type="match status" value="1"/>
</dbReference>
<dbReference type="KEGG" id="upl:DSM104440_02323"/>
<reference evidence="8 9" key="1">
    <citation type="submission" date="2020-04" db="EMBL/GenBank/DDBJ databases">
        <title>Usitatibacter rugosus gen. nov., sp. nov. and Usitatibacter palustris sp. nov., novel members of Usitatibacteraceae fam. nov. within the order Nitrosomonadales isolated from soil.</title>
        <authorList>
            <person name="Huber K.J."/>
            <person name="Neumann-Schaal M."/>
            <person name="Geppert A."/>
            <person name="Luckner M."/>
            <person name="Wanner G."/>
            <person name="Overmann J."/>
        </authorList>
    </citation>
    <scope>NUCLEOTIDE SEQUENCE [LARGE SCALE GENOMIC DNA]</scope>
    <source>
        <strain evidence="8 9">Swamp67</strain>
    </source>
</reference>
<evidence type="ECO:0000256" key="6">
    <source>
        <dbReference type="ARBA" id="ARBA00023229"/>
    </source>
</evidence>
<comment type="similarity">
    <text evidence="3 7">Belongs to the IspD/TarI cytidylyltransferase family. IspD subfamily.</text>
</comment>
<dbReference type="SUPFAM" id="SSF53448">
    <property type="entry name" value="Nucleotide-diphospho-sugar transferases"/>
    <property type="match status" value="1"/>
</dbReference>
<dbReference type="GO" id="GO:0050518">
    <property type="term" value="F:2-C-methyl-D-erythritol 4-phosphate cytidylyltransferase activity"/>
    <property type="evidence" value="ECO:0007669"/>
    <property type="project" value="UniProtKB-UniRule"/>
</dbReference>
<dbReference type="InterPro" id="IPR001228">
    <property type="entry name" value="IspD"/>
</dbReference>
<evidence type="ECO:0000313" key="8">
    <source>
        <dbReference type="EMBL" id="QJR15502.1"/>
    </source>
</evidence>
<evidence type="ECO:0000256" key="3">
    <source>
        <dbReference type="ARBA" id="ARBA00009789"/>
    </source>
</evidence>
<evidence type="ECO:0000256" key="5">
    <source>
        <dbReference type="ARBA" id="ARBA00022695"/>
    </source>
</evidence>
<evidence type="ECO:0000313" key="9">
    <source>
        <dbReference type="Proteomes" id="UP000503096"/>
    </source>
</evidence>
<comment type="pathway">
    <text evidence="2 7">Isoprenoid biosynthesis; isopentenyl diphosphate biosynthesis via DXP pathway; isopentenyl diphosphate from 1-deoxy-D-xylulose 5-phosphate: step 2/6.</text>
</comment>
<dbReference type="FunCoup" id="A0A6M4H805">
    <property type="interactions" value="517"/>
</dbReference>
<feature type="site" description="Transition state stabilizer" evidence="7">
    <location>
        <position position="23"/>
    </location>
</feature>
<comment type="function">
    <text evidence="7">Catalyzes the formation of 4-diphosphocytidyl-2-C-methyl-D-erythritol from CTP and 2-C-methyl-D-erythritol 4-phosphate (MEP).</text>
</comment>
<dbReference type="NCBIfam" id="TIGR00453">
    <property type="entry name" value="ispD"/>
    <property type="match status" value="1"/>
</dbReference>
<name>A0A6M4H805_9PROT</name>
<dbReference type="HAMAP" id="MF_00108">
    <property type="entry name" value="IspD"/>
    <property type="match status" value="1"/>
</dbReference>
<feature type="site" description="Positions MEP for the nucleophilic attack" evidence="7">
    <location>
        <position position="158"/>
    </location>
</feature>
<dbReference type="InterPro" id="IPR034683">
    <property type="entry name" value="IspD/TarI"/>
</dbReference>
<dbReference type="GO" id="GO:0019288">
    <property type="term" value="P:isopentenyl diphosphate biosynthetic process, methylerythritol 4-phosphate pathway"/>
    <property type="evidence" value="ECO:0007669"/>
    <property type="project" value="UniProtKB-UniRule"/>
</dbReference>
<keyword evidence="6 7" id="KW-0414">Isoprene biosynthesis</keyword>